<sequence>MKQYAVEGKASLDEMPFLESIAGYNMGELNKYQIAQRKRRERERSEPKESVAENNKVMLPKQRQIAQRKRREMERSERMNQLSSKRKRLQIDIPLIDSNDESTLAKNLQSSISLDKTHKLGQRLRRKKEKEQKNNFQYSMDGINIAMPIKDKGKEIIIDDWSVTFLYGSSSTGDSSRENENIIRWPNK</sequence>
<comment type="caution">
    <text evidence="2">The sequence shown here is derived from an EMBL/GenBank/DDBJ whole genome shotgun (WGS) entry which is preliminary data.</text>
</comment>
<organism evidence="2 3">
    <name type="scientific">Thalictrum thalictroides</name>
    <name type="common">Rue-anemone</name>
    <name type="synonym">Anemone thalictroides</name>
    <dbReference type="NCBI Taxonomy" id="46969"/>
    <lineage>
        <taxon>Eukaryota</taxon>
        <taxon>Viridiplantae</taxon>
        <taxon>Streptophyta</taxon>
        <taxon>Embryophyta</taxon>
        <taxon>Tracheophyta</taxon>
        <taxon>Spermatophyta</taxon>
        <taxon>Magnoliopsida</taxon>
        <taxon>Ranunculales</taxon>
        <taxon>Ranunculaceae</taxon>
        <taxon>Thalictroideae</taxon>
        <taxon>Thalictrum</taxon>
    </lineage>
</organism>
<evidence type="ECO:0000313" key="2">
    <source>
        <dbReference type="EMBL" id="KAF5185404.1"/>
    </source>
</evidence>
<dbReference type="AlphaFoldDB" id="A0A7J6VJY0"/>
<dbReference type="Proteomes" id="UP000554482">
    <property type="component" value="Unassembled WGS sequence"/>
</dbReference>
<dbReference type="EMBL" id="JABWDY010030741">
    <property type="protein sequence ID" value="KAF5185404.1"/>
    <property type="molecule type" value="Genomic_DNA"/>
</dbReference>
<accession>A0A7J6VJY0</accession>
<proteinExistence type="predicted"/>
<feature type="compositionally biased region" description="Basic and acidic residues" evidence="1">
    <location>
        <begin position="42"/>
        <end position="51"/>
    </location>
</feature>
<evidence type="ECO:0000313" key="3">
    <source>
        <dbReference type="Proteomes" id="UP000554482"/>
    </source>
</evidence>
<name>A0A7J6VJY0_THATH</name>
<protein>
    <submittedName>
        <fullName evidence="2">Uncharacterized protein</fullName>
    </submittedName>
</protein>
<evidence type="ECO:0000256" key="1">
    <source>
        <dbReference type="SAM" id="MobiDB-lite"/>
    </source>
</evidence>
<gene>
    <name evidence="2" type="ORF">FRX31_025008</name>
</gene>
<feature type="region of interest" description="Disordered" evidence="1">
    <location>
        <begin position="35"/>
        <end position="84"/>
    </location>
</feature>
<feature type="region of interest" description="Disordered" evidence="1">
    <location>
        <begin position="169"/>
        <end position="188"/>
    </location>
</feature>
<reference evidence="2 3" key="1">
    <citation type="submission" date="2020-06" db="EMBL/GenBank/DDBJ databases">
        <title>Transcriptomic and genomic resources for Thalictrum thalictroides and T. hernandezii: Facilitating candidate gene discovery in an emerging model plant lineage.</title>
        <authorList>
            <person name="Arias T."/>
            <person name="Riano-Pachon D.M."/>
            <person name="Di Stilio V.S."/>
        </authorList>
    </citation>
    <scope>NUCLEOTIDE SEQUENCE [LARGE SCALE GENOMIC DNA]</scope>
    <source>
        <strain evidence="3">cv. WT478/WT964</strain>
        <tissue evidence="2">Leaves</tissue>
    </source>
</reference>
<keyword evidence="3" id="KW-1185">Reference proteome</keyword>